<dbReference type="PANTHER" id="PTHR11360:SF303">
    <property type="entry name" value="MAJOR FACILITATOR SUPERFAMILY (MFS) PROFILE DOMAIN-CONTAINING PROTEIN"/>
    <property type="match status" value="1"/>
</dbReference>
<keyword evidence="4" id="KW-1185">Reference proteome</keyword>
<evidence type="ECO:0000313" key="5">
    <source>
        <dbReference type="RefSeq" id="XP_022085893.1"/>
    </source>
</evidence>
<keyword evidence="2" id="KW-0812">Transmembrane</keyword>
<dbReference type="AlphaFoldDB" id="A0A8B7XYB9"/>
<feature type="transmembrane region" description="Helical" evidence="2">
    <location>
        <begin position="299"/>
        <end position="320"/>
    </location>
</feature>
<keyword evidence="2" id="KW-0472">Membrane</keyword>
<dbReference type="GO" id="GO:0016020">
    <property type="term" value="C:membrane"/>
    <property type="evidence" value="ECO:0007669"/>
    <property type="project" value="UniProtKB-SubCell"/>
</dbReference>
<dbReference type="InterPro" id="IPR020846">
    <property type="entry name" value="MFS_dom"/>
</dbReference>
<feature type="transmembrane region" description="Helical" evidence="2">
    <location>
        <begin position="326"/>
        <end position="348"/>
    </location>
</feature>
<feature type="transmembrane region" description="Helical" evidence="2">
    <location>
        <begin position="166"/>
        <end position="187"/>
    </location>
</feature>
<evidence type="ECO:0000256" key="2">
    <source>
        <dbReference type="SAM" id="Phobius"/>
    </source>
</evidence>
<dbReference type="PANTHER" id="PTHR11360">
    <property type="entry name" value="MONOCARBOXYLATE TRANSPORTER"/>
    <property type="match status" value="1"/>
</dbReference>
<dbReference type="SUPFAM" id="SSF103473">
    <property type="entry name" value="MFS general substrate transporter"/>
    <property type="match status" value="1"/>
</dbReference>
<feature type="transmembrane region" description="Helical" evidence="2">
    <location>
        <begin position="135"/>
        <end position="154"/>
    </location>
</feature>
<dbReference type="GO" id="GO:0008028">
    <property type="term" value="F:monocarboxylic acid transmembrane transporter activity"/>
    <property type="evidence" value="ECO:0007669"/>
    <property type="project" value="TreeGrafter"/>
</dbReference>
<dbReference type="RefSeq" id="XP_022085893.1">
    <property type="nucleotide sequence ID" value="XM_022230201.1"/>
</dbReference>
<protein>
    <submittedName>
        <fullName evidence="5">Monocarboxylate transporter 13-like isoform X1</fullName>
    </submittedName>
</protein>
<dbReference type="GeneID" id="110976702"/>
<accession>A0A8B7XYB9</accession>
<feature type="transmembrane region" description="Helical" evidence="2">
    <location>
        <begin position="104"/>
        <end position="123"/>
    </location>
</feature>
<dbReference type="InterPro" id="IPR011701">
    <property type="entry name" value="MFS"/>
</dbReference>
<keyword evidence="2" id="KW-1133">Transmembrane helix</keyword>
<feature type="transmembrane region" description="Helical" evidence="2">
    <location>
        <begin position="12"/>
        <end position="28"/>
    </location>
</feature>
<feature type="transmembrane region" description="Helical" evidence="2">
    <location>
        <begin position="270"/>
        <end position="292"/>
    </location>
</feature>
<gene>
    <name evidence="5" type="primary">LOC110976702</name>
</gene>
<dbReference type="Pfam" id="PF07690">
    <property type="entry name" value="MFS_1"/>
    <property type="match status" value="1"/>
</dbReference>
<proteinExistence type="predicted"/>
<dbReference type="InterPro" id="IPR050327">
    <property type="entry name" value="Proton-linked_MCT"/>
</dbReference>
<feature type="transmembrane region" description="Helical" evidence="2">
    <location>
        <begin position="233"/>
        <end position="255"/>
    </location>
</feature>
<feature type="transmembrane region" description="Helical" evidence="2">
    <location>
        <begin position="80"/>
        <end position="98"/>
    </location>
</feature>
<dbReference type="OMA" id="QEASWPM"/>
<feature type="transmembrane region" description="Helical" evidence="2">
    <location>
        <begin position="389"/>
        <end position="409"/>
    </location>
</feature>
<name>A0A8B7XYB9_ACAPL</name>
<dbReference type="Gene3D" id="1.20.1250.20">
    <property type="entry name" value="MFS general substrate transporter like domains"/>
    <property type="match status" value="1"/>
</dbReference>
<reference evidence="5" key="1">
    <citation type="submission" date="2025-08" db="UniProtKB">
        <authorList>
            <consortium name="RefSeq"/>
        </authorList>
    </citation>
    <scope>IDENTIFICATION</scope>
</reference>
<dbReference type="OrthoDB" id="5667at2759"/>
<feature type="transmembrane region" description="Helical" evidence="2">
    <location>
        <begin position="360"/>
        <end position="383"/>
    </location>
</feature>
<feature type="domain" description="Major facilitator superfamily (MFS) profile" evidence="3">
    <location>
        <begin position="1"/>
        <end position="415"/>
    </location>
</feature>
<organism evidence="4 5">
    <name type="scientific">Acanthaster planci</name>
    <name type="common">Crown-of-thorns starfish</name>
    <dbReference type="NCBI Taxonomy" id="133434"/>
    <lineage>
        <taxon>Eukaryota</taxon>
        <taxon>Metazoa</taxon>
        <taxon>Echinodermata</taxon>
        <taxon>Eleutherozoa</taxon>
        <taxon>Asterozoa</taxon>
        <taxon>Asteroidea</taxon>
        <taxon>Valvatacea</taxon>
        <taxon>Valvatida</taxon>
        <taxon>Acanthasteridae</taxon>
        <taxon>Acanthaster</taxon>
    </lineage>
</organism>
<dbReference type="Proteomes" id="UP000694845">
    <property type="component" value="Unplaced"/>
</dbReference>
<comment type="subcellular location">
    <subcellularLocation>
        <location evidence="1">Membrane</location>
        <topology evidence="1">Multi-pass membrane protein</topology>
    </subcellularLocation>
</comment>
<evidence type="ECO:0000259" key="3">
    <source>
        <dbReference type="PROSITE" id="PS50850"/>
    </source>
</evidence>
<dbReference type="KEGG" id="aplc:110976702"/>
<dbReference type="InterPro" id="IPR036259">
    <property type="entry name" value="MFS_trans_sf"/>
</dbReference>
<evidence type="ECO:0000313" key="4">
    <source>
        <dbReference type="Proteomes" id="UP000694845"/>
    </source>
</evidence>
<evidence type="ECO:0000256" key="1">
    <source>
        <dbReference type="ARBA" id="ARBA00004141"/>
    </source>
</evidence>
<dbReference type="PROSITE" id="PS50850">
    <property type="entry name" value="MFS"/>
    <property type="match status" value="1"/>
</dbReference>
<sequence length="416" mass="44943">MDTSAELDANGWFTVLTSFSNVVLWGGIYKSLGVLLPTLTEQFTDHTWLTGVAISFMGLAADISGLLTTLLEDKFGRRRMLILSTLTVCVGLMLVPLATSIVHIAIVLAVVVGPALGISSVLSKVLLGRHFNKRYTLASGISQMGQVVSLLAFAPMTQLFLDTYGWRGAALLLAGVCLHSVVCPVLVKEEKERYETPPDQHDHKETNSTGMTRVKSFFAHALSTVDLRILREFNFWIVFTCICGARFPGNAWFLFNVSHLQAKGFSPQTSAALCSAASVGYLVGCVMFSPLVDRGFLKCSTGVLISSLLLTLSLAIDPFLHEAWSIAVFTALFGLSSSALYALTDVLTKELLGRERLTSAFAWIGALGVPAKLLAGFLPGWLYDSSGSYDLAFIIMGASPTVAAIPLVIGKFWKEI</sequence>
<feature type="transmembrane region" description="Helical" evidence="2">
    <location>
        <begin position="48"/>
        <end position="68"/>
    </location>
</feature>